<keyword evidence="1" id="KW-0812">Transmembrane</keyword>
<name>A0AB34VCU1_9GAMM</name>
<organism evidence="3 4">
    <name type="scientific">Pantoea stewartii</name>
    <dbReference type="NCBI Taxonomy" id="66269"/>
    <lineage>
        <taxon>Bacteria</taxon>
        <taxon>Pseudomonadati</taxon>
        <taxon>Pseudomonadota</taxon>
        <taxon>Gammaproteobacteria</taxon>
        <taxon>Enterobacterales</taxon>
        <taxon>Erwiniaceae</taxon>
        <taxon>Pantoea</taxon>
    </lineage>
</organism>
<evidence type="ECO:0000313" key="3">
    <source>
        <dbReference type="EMBL" id="KTS96471.1"/>
    </source>
</evidence>
<feature type="transmembrane region" description="Helical" evidence="1">
    <location>
        <begin position="49"/>
        <end position="69"/>
    </location>
</feature>
<proteinExistence type="predicted"/>
<dbReference type="Pfam" id="PF05488">
    <property type="entry name" value="PAAR_motif"/>
    <property type="match status" value="1"/>
</dbReference>
<evidence type="ECO:0000259" key="2">
    <source>
        <dbReference type="Pfam" id="PF25799"/>
    </source>
</evidence>
<gene>
    <name evidence="3" type="ORF">RSA13_12580</name>
</gene>
<dbReference type="Proteomes" id="UP000072520">
    <property type="component" value="Unassembled WGS sequence"/>
</dbReference>
<dbReference type="CDD" id="cd14742">
    <property type="entry name" value="PAAR_RHS"/>
    <property type="match status" value="1"/>
</dbReference>
<keyword evidence="1" id="KW-0472">Membrane</keyword>
<protein>
    <recommendedName>
        <fullName evidence="2">Double-stranded DNA deaminase toxin A prePAAR motif domain-containing protein</fullName>
    </recommendedName>
</protein>
<dbReference type="InterPro" id="IPR057925">
    <property type="entry name" value="prePAAR_DddA"/>
</dbReference>
<comment type="caution">
    <text evidence="3">The sequence shown here is derived from an EMBL/GenBank/DDBJ whole genome shotgun (WGS) entry which is preliminary data.</text>
</comment>
<dbReference type="InterPro" id="IPR008727">
    <property type="entry name" value="PAAR_motif"/>
</dbReference>
<keyword evidence="1" id="KW-1133">Transmembrane helix</keyword>
<feature type="domain" description="Double-stranded DNA deaminase toxin A prePAAR motif" evidence="2">
    <location>
        <begin position="1"/>
        <end position="60"/>
    </location>
</feature>
<dbReference type="AlphaFoldDB" id="A0AB34VCU1"/>
<evidence type="ECO:0000256" key="1">
    <source>
        <dbReference type="SAM" id="Phobius"/>
    </source>
</evidence>
<evidence type="ECO:0000313" key="4">
    <source>
        <dbReference type="Proteomes" id="UP000072520"/>
    </source>
</evidence>
<dbReference type="Gene3D" id="2.60.200.60">
    <property type="match status" value="1"/>
</dbReference>
<sequence>MFEAARVGDDIGHSGALAGMIAGTIVGGLIAAAGGIAAGALFLAGLGAATLGVGVLLIGASLAVGYLTGELATAARDKFAEDGAASMTKKGTITTGSANVFINGRPAALATGSMVMCSDDGSQQMAEGSSRVYINGLPAARTGDHTTCDASVMTGSDNVIIGGEAEQTAVWPAPGWMMRSAWSVTLTTKKTS</sequence>
<reference evidence="3 4" key="1">
    <citation type="journal article" date="2016" name="Front. Microbiol.">
        <title>Genomic Resource of Rice Seed Associated Bacteria.</title>
        <authorList>
            <person name="Midha S."/>
            <person name="Bansal K."/>
            <person name="Sharma S."/>
            <person name="Kumar N."/>
            <person name="Patil P.P."/>
            <person name="Chaudhry V."/>
            <person name="Patil P.B."/>
        </authorList>
    </citation>
    <scope>NUCLEOTIDE SEQUENCE [LARGE SCALE GENOMIC DNA]</scope>
    <source>
        <strain evidence="3 4">RSA13</strain>
    </source>
</reference>
<dbReference type="EMBL" id="LDSI01000018">
    <property type="protein sequence ID" value="KTS96471.1"/>
    <property type="molecule type" value="Genomic_DNA"/>
</dbReference>
<feature type="transmembrane region" description="Helical" evidence="1">
    <location>
        <begin position="21"/>
        <end position="43"/>
    </location>
</feature>
<accession>A0AB34VCU1</accession>
<dbReference type="Pfam" id="PF25799">
    <property type="entry name" value="prePAAR_I"/>
    <property type="match status" value="1"/>
</dbReference>